<dbReference type="KEGG" id="sind:105156456"/>
<gene>
    <name evidence="7" type="primary">LOC105156456</name>
</gene>
<feature type="coiled-coil region" evidence="1">
    <location>
        <begin position="122"/>
        <end position="187"/>
    </location>
</feature>
<dbReference type="OrthoDB" id="1936068at2759"/>
<feature type="region of interest" description="Disordered" evidence="2">
    <location>
        <begin position="399"/>
        <end position="418"/>
    </location>
</feature>
<protein>
    <submittedName>
        <fullName evidence="7">WPP domain-interacting tail-anchored protein 2</fullName>
    </submittedName>
</protein>
<feature type="coiled-coil region" evidence="1">
    <location>
        <begin position="231"/>
        <end position="265"/>
    </location>
</feature>
<evidence type="ECO:0000313" key="7">
    <source>
        <dbReference type="RefSeq" id="XP_020547804.1"/>
    </source>
</evidence>
<evidence type="ECO:0000313" key="6">
    <source>
        <dbReference type="Proteomes" id="UP000504604"/>
    </source>
</evidence>
<dbReference type="PANTHER" id="PTHR35705:SF2">
    <property type="entry name" value="WPP DOMAIN-INTERACTING TAIL-ANCHORED PROTEIN 2"/>
    <property type="match status" value="1"/>
</dbReference>
<dbReference type="InterPro" id="IPR039976">
    <property type="entry name" value="WIT1/WIT2"/>
</dbReference>
<feature type="signal peptide" evidence="4">
    <location>
        <begin position="1"/>
        <end position="19"/>
    </location>
</feature>
<evidence type="ECO:0000256" key="4">
    <source>
        <dbReference type="SAM" id="SignalP"/>
    </source>
</evidence>
<sequence length="708" mass="80374">MLFLAQFCCIQSRLSVVMGANDMTAMPSDILDSDMQKPLNADAYNSNDVGEIQNALEVSSEANIALECSSEKLANLENLLLHILAGKIDIGAIDVENNDISAELIEKAFTFDLLYALLSFELRELDNLMGDLQELIVDALRKISACDHSTELLIGPVSKLHDSEELVKQSQERILEMKIQLAKLQMTSFSSKKYEWENGLVVGVNEELHLASTEWKPATRTIEQRRTLRMLEKSLARELELEKKLTELKQNEEDLKLKKRLTEQVAICMEEAAEVAWGRFLEADNRAEVLMGITKEMVGKVQIVHLNFSNSTKREHELNSKLQDCINQLNVKETSIEKLNCRITELVADNAEVTGLREKVQMLEEKLKITESKLEEANSSNEMSQHQLKEMEAEIESLREKRDTAESRAESAEQKATHLTDSNLELTEELDFLKNSNESHTKKVSVLEKQLRELDIQLQHSRASSEASQEQQSMLYTAIWDMETLIDELKQKVAIAESKTESAEEQCIILSEKNSEINKELEFLRSRMEFMEKSLDESTLEKQSCAKDISIKTSLIMDTVMQLAMERERVQKQLISLTKENKVLIEKLRKERQNASVILQDSRSCDGKEVLLSALDSADFESGKTSPVNNTDISYSESFQVDQSTKNALPDENETGSSSSENVEDERLDETRNYRRTFIFMAVLVLLLSVLAGHLFPKKFAILKPAES</sequence>
<organism evidence="6 7">
    <name type="scientific">Sesamum indicum</name>
    <name type="common">Oriental sesame</name>
    <name type="synonym">Sesamum orientale</name>
    <dbReference type="NCBI Taxonomy" id="4182"/>
    <lineage>
        <taxon>Eukaryota</taxon>
        <taxon>Viridiplantae</taxon>
        <taxon>Streptophyta</taxon>
        <taxon>Embryophyta</taxon>
        <taxon>Tracheophyta</taxon>
        <taxon>Spermatophyta</taxon>
        <taxon>Magnoliopsida</taxon>
        <taxon>eudicotyledons</taxon>
        <taxon>Gunneridae</taxon>
        <taxon>Pentapetalae</taxon>
        <taxon>asterids</taxon>
        <taxon>lamiids</taxon>
        <taxon>Lamiales</taxon>
        <taxon>Pedaliaceae</taxon>
        <taxon>Sesamum</taxon>
    </lineage>
</organism>
<feature type="chain" id="PRO_5035459902" evidence="4">
    <location>
        <begin position="20"/>
        <end position="708"/>
    </location>
</feature>
<evidence type="ECO:0000256" key="2">
    <source>
        <dbReference type="SAM" id="MobiDB-lite"/>
    </source>
</evidence>
<dbReference type="PANTHER" id="PTHR35705">
    <property type="entry name" value="WPP DOMAIN-INTERACTING TAIL-ANCHORED PROTEIN 1"/>
    <property type="match status" value="1"/>
</dbReference>
<reference evidence="7" key="1">
    <citation type="submission" date="2025-08" db="UniProtKB">
        <authorList>
            <consortium name="RefSeq"/>
        </authorList>
    </citation>
    <scope>IDENTIFICATION</scope>
</reference>
<name>A0A8M8UV36_SESIN</name>
<keyword evidence="4" id="KW-0732">Signal</keyword>
<keyword evidence="3" id="KW-0812">Transmembrane</keyword>
<dbReference type="Gene3D" id="1.10.287.1490">
    <property type="match status" value="1"/>
</dbReference>
<dbReference type="GeneID" id="105156456"/>
<dbReference type="Proteomes" id="UP000504604">
    <property type="component" value="Linkage group LG2"/>
</dbReference>
<keyword evidence="3" id="KW-0472">Membrane</keyword>
<dbReference type="RefSeq" id="XP_020547804.1">
    <property type="nucleotide sequence ID" value="XM_020692145.1"/>
</dbReference>
<evidence type="ECO:0000256" key="1">
    <source>
        <dbReference type="SAM" id="Coils"/>
    </source>
</evidence>
<dbReference type="InterPro" id="IPR058610">
    <property type="entry name" value="WIT1_2_N"/>
</dbReference>
<feature type="transmembrane region" description="Helical" evidence="3">
    <location>
        <begin position="678"/>
        <end position="696"/>
    </location>
</feature>
<feature type="region of interest" description="Disordered" evidence="2">
    <location>
        <begin position="640"/>
        <end position="668"/>
    </location>
</feature>
<evidence type="ECO:0000256" key="3">
    <source>
        <dbReference type="SAM" id="Phobius"/>
    </source>
</evidence>
<keyword evidence="1" id="KW-0175">Coiled coil</keyword>
<dbReference type="Pfam" id="PF26581">
    <property type="entry name" value="WIT1_2_N"/>
    <property type="match status" value="1"/>
</dbReference>
<keyword evidence="6" id="KW-1185">Reference proteome</keyword>
<dbReference type="AlphaFoldDB" id="A0A8M8UV36"/>
<dbReference type="SUPFAM" id="SSF57997">
    <property type="entry name" value="Tropomyosin"/>
    <property type="match status" value="1"/>
</dbReference>
<feature type="domain" description="WIT1/2 N-terminal helical bundle" evidence="5">
    <location>
        <begin position="53"/>
        <end position="189"/>
    </location>
</feature>
<keyword evidence="3" id="KW-1133">Transmembrane helix</keyword>
<accession>A0A8M8UV36</accession>
<evidence type="ECO:0000259" key="5">
    <source>
        <dbReference type="Pfam" id="PF26581"/>
    </source>
</evidence>
<proteinExistence type="predicted"/>